<reference evidence="2" key="1">
    <citation type="submission" date="2022-10" db="EMBL/GenBank/DDBJ databases">
        <title>Culturing micro-colonial fungi from biological soil crusts in the Mojave desert and describing Neophaeococcomyces mojavensis, and introducing the new genera and species Taxawa tesnikishii.</title>
        <authorList>
            <person name="Kurbessoian T."/>
            <person name="Stajich J.E."/>
        </authorList>
    </citation>
    <scope>NUCLEOTIDE SEQUENCE</scope>
    <source>
        <strain evidence="2">TK_41</strain>
    </source>
</reference>
<accession>A0AA38WWZ5</accession>
<evidence type="ECO:0000259" key="1">
    <source>
        <dbReference type="Pfam" id="PF06985"/>
    </source>
</evidence>
<evidence type="ECO:0000313" key="2">
    <source>
        <dbReference type="EMBL" id="KAJ9602652.1"/>
    </source>
</evidence>
<comment type="caution">
    <text evidence="2">The sequence shown here is derived from an EMBL/GenBank/DDBJ whole genome shotgun (WGS) entry which is preliminary data.</text>
</comment>
<feature type="domain" description="Heterokaryon incompatibility" evidence="1">
    <location>
        <begin position="231"/>
        <end position="387"/>
    </location>
</feature>
<name>A0AA38WWZ5_9EURO</name>
<proteinExistence type="predicted"/>
<dbReference type="EMBL" id="JAPDRK010000025">
    <property type="protein sequence ID" value="KAJ9602652.1"/>
    <property type="molecule type" value="Genomic_DNA"/>
</dbReference>
<evidence type="ECO:0000313" key="3">
    <source>
        <dbReference type="Proteomes" id="UP001172673"/>
    </source>
</evidence>
<gene>
    <name evidence="2" type="ORF">H2200_012845</name>
</gene>
<dbReference type="AlphaFoldDB" id="A0AA38WWZ5"/>
<dbReference type="Proteomes" id="UP001172673">
    <property type="component" value="Unassembled WGS sequence"/>
</dbReference>
<dbReference type="Pfam" id="PF06985">
    <property type="entry name" value="HET"/>
    <property type="match status" value="1"/>
</dbReference>
<keyword evidence="3" id="KW-1185">Reference proteome</keyword>
<sequence length="769" mass="87111">MNFSVDNLEPRLIEAFRSFRKSHLSSNSATQDDRLRERHETTIVDDLEAALNLWDGFHLQLLSSQAQSDFETALQGGQYESYKAIQDFFDGRWHDDPNPRDTMRSASHIESALFTTANGPYVLTYAQIVYAAFVFEMNVMNFSSHNLVAPIHLRSKLVDYVSAQRMAYSCLCSCRQASGVPVKDQHGNSPGYFLRRIDDPQSKGLRLPYYLWDRTQRRTVVVHDLTFRPRYMCISHTWGKWAAEDSFRLEGVPWLAPTNSRFEICEMASILADADLPTQYVWIDLVCIPRGVYDTKRQAQEIAKQADIFENAVACVAWLNDVKAWDRLLPSIKWMGLFYLRKHSGSMFPEVEQYLQQLDIDANDASGLFQKIHFPLKESSENEWFTRRSIWDPTGEAASVHTDLCCSRPLEQCPDGQRLCAARGSAAQSEIGFAKRNALPGFPDRISSLWTLQEACLWPQMSLASRSFTPLTTGLDMHVTLDSLVTLAHSLDRSTSRRGPTAIRTYFSRQFSTLGPIEVILMSNERQCSGQRTPAIMSVLGVTSWYEKQIASDHQTPGEGQLIWDKYPLDFVHEAAAKIGPLFFATSPMDCTNGSPGAMLPFSQGEDTRKIFSFAYPTPREDAQHEPWQILNEGYVYIQSAVIVAAGQSSEPIAAHQRYGRSKRISAEVVGLPGYPGSDTDLQELLDALVNRIDHGDSYSFAVHLAQDSWRQFGIILAGSRSDEVEGTKVLRKMGAYYIDHSLEQVYQIYEHRRLPRLPMAQAVRWLAI</sequence>
<dbReference type="InterPro" id="IPR010730">
    <property type="entry name" value="HET"/>
</dbReference>
<organism evidence="2 3">
    <name type="scientific">Cladophialophora chaetospira</name>
    <dbReference type="NCBI Taxonomy" id="386627"/>
    <lineage>
        <taxon>Eukaryota</taxon>
        <taxon>Fungi</taxon>
        <taxon>Dikarya</taxon>
        <taxon>Ascomycota</taxon>
        <taxon>Pezizomycotina</taxon>
        <taxon>Eurotiomycetes</taxon>
        <taxon>Chaetothyriomycetidae</taxon>
        <taxon>Chaetothyriales</taxon>
        <taxon>Herpotrichiellaceae</taxon>
        <taxon>Cladophialophora</taxon>
    </lineage>
</organism>
<protein>
    <recommendedName>
        <fullName evidence="1">Heterokaryon incompatibility domain-containing protein</fullName>
    </recommendedName>
</protein>